<dbReference type="Gene3D" id="2.40.170.20">
    <property type="entry name" value="TonB-dependent receptor, beta-barrel domain"/>
    <property type="match status" value="1"/>
</dbReference>
<accession>A0A139SK92</accession>
<keyword evidence="13" id="KW-1185">Reference proteome</keyword>
<dbReference type="Proteomes" id="UP000070058">
    <property type="component" value="Unassembled WGS sequence"/>
</dbReference>
<evidence type="ECO:0000256" key="3">
    <source>
        <dbReference type="ARBA" id="ARBA00022452"/>
    </source>
</evidence>
<keyword evidence="5 9" id="KW-0798">TonB box</keyword>
<dbReference type="InterPro" id="IPR039426">
    <property type="entry name" value="TonB-dep_rcpt-like"/>
</dbReference>
<dbReference type="AlphaFoldDB" id="A0A139SK92"/>
<evidence type="ECO:0000256" key="1">
    <source>
        <dbReference type="ARBA" id="ARBA00004571"/>
    </source>
</evidence>
<dbReference type="EMBL" id="LSZQ01000053">
    <property type="protein sequence ID" value="KXU34998.1"/>
    <property type="molecule type" value="Genomic_DNA"/>
</dbReference>
<dbReference type="GO" id="GO:0009279">
    <property type="term" value="C:cell outer membrane"/>
    <property type="evidence" value="ECO:0007669"/>
    <property type="project" value="UniProtKB-SubCell"/>
</dbReference>
<evidence type="ECO:0000256" key="9">
    <source>
        <dbReference type="RuleBase" id="RU003357"/>
    </source>
</evidence>
<dbReference type="STRING" id="1548207.AXK11_07480"/>
<dbReference type="PANTHER" id="PTHR32552">
    <property type="entry name" value="FERRICHROME IRON RECEPTOR-RELATED"/>
    <property type="match status" value="1"/>
</dbReference>
<keyword evidence="2 8" id="KW-0813">Transport</keyword>
<keyword evidence="4 8" id="KW-0812">Transmembrane</keyword>
<dbReference type="PROSITE" id="PS52016">
    <property type="entry name" value="TONB_DEPENDENT_REC_3"/>
    <property type="match status" value="1"/>
</dbReference>
<evidence type="ECO:0000256" key="8">
    <source>
        <dbReference type="PROSITE-ProRule" id="PRU01360"/>
    </source>
</evidence>
<keyword evidence="6 8" id="KW-0472">Membrane</keyword>
<keyword evidence="7 8" id="KW-0998">Cell outer membrane</keyword>
<organism evidence="12 13">
    <name type="scientific">Cephaloticoccus primus</name>
    <dbReference type="NCBI Taxonomy" id="1548207"/>
    <lineage>
        <taxon>Bacteria</taxon>
        <taxon>Pseudomonadati</taxon>
        <taxon>Verrucomicrobiota</taxon>
        <taxon>Opitutia</taxon>
        <taxon>Opitutales</taxon>
        <taxon>Opitutaceae</taxon>
        <taxon>Cephaloticoccus</taxon>
    </lineage>
</organism>
<evidence type="ECO:0000256" key="2">
    <source>
        <dbReference type="ARBA" id="ARBA00022448"/>
    </source>
</evidence>
<dbReference type="InterPro" id="IPR012910">
    <property type="entry name" value="Plug_dom"/>
</dbReference>
<evidence type="ECO:0008006" key="14">
    <source>
        <dbReference type="Google" id="ProtNLM"/>
    </source>
</evidence>
<reference evidence="13" key="1">
    <citation type="submission" date="2016-02" db="EMBL/GenBank/DDBJ databases">
        <authorList>
            <person name="Sanders J.G."/>
            <person name="Lin J.Y."/>
            <person name="Wertz J.T."/>
            <person name="Russell J.A."/>
            <person name="Moreau C.S."/>
            <person name="Powell S."/>
        </authorList>
    </citation>
    <scope>NUCLEOTIDE SEQUENCE [LARGE SCALE GENOMIC DNA]</scope>
    <source>
        <strain evidence="13">CAG34</strain>
    </source>
</reference>
<dbReference type="GO" id="GO:0015344">
    <property type="term" value="F:siderophore uptake transmembrane transporter activity"/>
    <property type="evidence" value="ECO:0007669"/>
    <property type="project" value="TreeGrafter"/>
</dbReference>
<evidence type="ECO:0000256" key="4">
    <source>
        <dbReference type="ARBA" id="ARBA00022692"/>
    </source>
</evidence>
<evidence type="ECO:0000259" key="10">
    <source>
        <dbReference type="Pfam" id="PF00593"/>
    </source>
</evidence>
<keyword evidence="3 8" id="KW-1134">Transmembrane beta strand</keyword>
<comment type="similarity">
    <text evidence="8 9">Belongs to the TonB-dependent receptor family.</text>
</comment>
<dbReference type="InterPro" id="IPR036942">
    <property type="entry name" value="Beta-barrel_TonB_sf"/>
</dbReference>
<comment type="subcellular location">
    <subcellularLocation>
        <location evidence="1 8">Cell outer membrane</location>
        <topology evidence="1 8">Multi-pass membrane protein</topology>
    </subcellularLocation>
</comment>
<gene>
    <name evidence="12" type="ORF">AXK11_07480</name>
</gene>
<sequence length="734" mass="82303">MILALCLPAFGQQPQTEEEVVRLSPFAVTENANIGRYQAAEATSGTRVRMDLMDSTQSISVVTNEFMQDIGTDRLLDAVKYVAGIGASTQPNALDAMNVRGFTNYGATIDGFSQFNWVNQDPIVVERIEIVKGPNAIIAPQGLPGGVVNNVTKRPLFTNKGYVSYQIGRWDANRAAFDGNYVVRPDKLAVRVVGAVTDADDYGQDEFHQNITMMPMLTYRLSPTTEFTIQLQAYNASVLANNGNPISVYAVGRSNVRLQEGLPRNFQMLGRNITRHQNGQNTRFFFTSQITDKLSTRLVGNWVEQSVRTNFLGVSRAFDASGAPGEVVLLDPITGEWSWDGVTLNNSPRYNLGGANEWPKLNYGNLQNDFVYEHSASTWKSQSVGGYAVNYNSQHQRIKNYTADPTLYDFSNNFTPPPYTLEPNWRDNWSSRGRSTQVYIYEVLSLFEDRLVLSGSLSQNRYYSSNHDNLTNLRSQNKGEATLPSGGLVYKITPEVSAYYGFSKQELLGGSDEANGIPPHTVPSRQHEGGVRIRLFDGKLYATLAYFDIMQSNLYQQNFANYVTPRPVPPLPPVLTQRTSKGFEFELSWSPTKNFSMVGSYTDYKNRDQDNMRYTNVPEKMASIWGQYTFSDTGALRGLAIGIGASYTGERPSDTIGQYTEPPAGYTPVRIQPSFWIPSYTVVEASASYRFNKYWRANLVIKNLLDKDYIPGSFNRNIYVSTPINPKLTLRYEF</sequence>
<dbReference type="InterPro" id="IPR000531">
    <property type="entry name" value="Beta-barrel_TonB"/>
</dbReference>
<evidence type="ECO:0000256" key="6">
    <source>
        <dbReference type="ARBA" id="ARBA00023136"/>
    </source>
</evidence>
<feature type="domain" description="TonB-dependent receptor-like beta-barrel" evidence="10">
    <location>
        <begin position="339"/>
        <end position="704"/>
    </location>
</feature>
<dbReference type="SUPFAM" id="SSF56935">
    <property type="entry name" value="Porins"/>
    <property type="match status" value="1"/>
</dbReference>
<evidence type="ECO:0000256" key="5">
    <source>
        <dbReference type="ARBA" id="ARBA00023077"/>
    </source>
</evidence>
<dbReference type="PANTHER" id="PTHR32552:SF74">
    <property type="entry name" value="HYDROXAMATE SIDEROPHORE RECEPTOR FHUE"/>
    <property type="match status" value="1"/>
</dbReference>
<dbReference type="InterPro" id="IPR037066">
    <property type="entry name" value="Plug_dom_sf"/>
</dbReference>
<evidence type="ECO:0000256" key="7">
    <source>
        <dbReference type="ARBA" id="ARBA00023237"/>
    </source>
</evidence>
<evidence type="ECO:0000313" key="13">
    <source>
        <dbReference type="Proteomes" id="UP000070058"/>
    </source>
</evidence>
<proteinExistence type="inferred from homology"/>
<feature type="domain" description="TonB-dependent receptor plug" evidence="11">
    <location>
        <begin position="52"/>
        <end position="147"/>
    </location>
</feature>
<protein>
    <recommendedName>
        <fullName evidence="14">TonB-dependent receptor plug domain-containing protein</fullName>
    </recommendedName>
</protein>
<dbReference type="Pfam" id="PF07715">
    <property type="entry name" value="Plug"/>
    <property type="match status" value="1"/>
</dbReference>
<comment type="caution">
    <text evidence="12">The sequence shown here is derived from an EMBL/GenBank/DDBJ whole genome shotgun (WGS) entry which is preliminary data.</text>
</comment>
<evidence type="ECO:0000313" key="12">
    <source>
        <dbReference type="EMBL" id="KXU34998.1"/>
    </source>
</evidence>
<dbReference type="Pfam" id="PF00593">
    <property type="entry name" value="TonB_dep_Rec_b-barrel"/>
    <property type="match status" value="1"/>
</dbReference>
<name>A0A139SK92_9BACT</name>
<dbReference type="Gene3D" id="2.170.130.10">
    <property type="entry name" value="TonB-dependent receptor, plug domain"/>
    <property type="match status" value="1"/>
</dbReference>
<evidence type="ECO:0000259" key="11">
    <source>
        <dbReference type="Pfam" id="PF07715"/>
    </source>
</evidence>